<feature type="binding site" evidence="7">
    <location>
        <position position="89"/>
    </location>
    <ligand>
        <name>Na(+)</name>
        <dbReference type="ChEBI" id="CHEBI:29101"/>
        <label>1</label>
    </ligand>
</feature>
<dbReference type="SUPFAM" id="SSF161070">
    <property type="entry name" value="SNF-like"/>
    <property type="match status" value="1"/>
</dbReference>
<keyword evidence="7" id="KW-0479">Metal-binding</keyword>
<feature type="binding site" evidence="7">
    <location>
        <position position="87"/>
    </location>
    <ligand>
        <name>Na(+)</name>
        <dbReference type="ChEBI" id="CHEBI:29101"/>
        <label>1</label>
    </ligand>
</feature>
<evidence type="ECO:0000256" key="3">
    <source>
        <dbReference type="ARBA" id="ARBA00022692"/>
    </source>
</evidence>
<keyword evidence="6" id="KW-0472">Membrane</keyword>
<evidence type="ECO:0000256" key="7">
    <source>
        <dbReference type="PIRSR" id="PIRSR600175-1"/>
    </source>
</evidence>
<keyword evidence="3" id="KW-0812">Transmembrane</keyword>
<evidence type="ECO:0000256" key="8">
    <source>
        <dbReference type="SAM" id="MobiDB-lite"/>
    </source>
</evidence>
<keyword evidence="5" id="KW-1133">Transmembrane helix</keyword>
<evidence type="ECO:0000256" key="5">
    <source>
        <dbReference type="ARBA" id="ARBA00022989"/>
    </source>
</evidence>
<evidence type="ECO:0000256" key="2">
    <source>
        <dbReference type="ARBA" id="ARBA00022448"/>
    </source>
</evidence>
<keyword evidence="7" id="KW-0915">Sodium</keyword>
<feature type="compositionally biased region" description="Gly residues" evidence="8">
    <location>
        <begin position="18"/>
        <end position="32"/>
    </location>
</feature>
<dbReference type="Proteomes" id="UP001432027">
    <property type="component" value="Unassembled WGS sequence"/>
</dbReference>
<accession>A0AAV5SE63</accession>
<dbReference type="EMBL" id="BTSX01000001">
    <property type="protein sequence ID" value="GMS79679.1"/>
    <property type="molecule type" value="Genomic_DNA"/>
</dbReference>
<dbReference type="InterPro" id="IPR037272">
    <property type="entry name" value="SNS_sf"/>
</dbReference>
<keyword evidence="4" id="KW-0769">Symport</keyword>
<proteinExistence type="predicted"/>
<evidence type="ECO:0000313" key="10">
    <source>
        <dbReference type="Proteomes" id="UP001432027"/>
    </source>
</evidence>
<feature type="compositionally biased region" description="Basic and acidic residues" evidence="8">
    <location>
        <begin position="38"/>
        <end position="51"/>
    </location>
</feature>
<dbReference type="PROSITE" id="PS50267">
    <property type="entry name" value="NA_NEUROTRAN_SYMP_3"/>
    <property type="match status" value="1"/>
</dbReference>
<feature type="non-terminal residue" evidence="9">
    <location>
        <position position="1"/>
    </location>
</feature>
<name>A0AAV5SE63_9BILA</name>
<keyword evidence="10" id="KW-1185">Reference proteome</keyword>
<reference evidence="9" key="1">
    <citation type="submission" date="2023-10" db="EMBL/GenBank/DDBJ databases">
        <title>Genome assembly of Pristionchus species.</title>
        <authorList>
            <person name="Yoshida K."/>
            <person name="Sommer R.J."/>
        </authorList>
    </citation>
    <scope>NUCLEOTIDE SEQUENCE</scope>
    <source>
        <strain evidence="9">RS0144</strain>
    </source>
</reference>
<comment type="caution">
    <text evidence="9">The sequence shown here is derived from an EMBL/GenBank/DDBJ whole genome shotgun (WGS) entry which is preliminary data.</text>
</comment>
<keyword evidence="2" id="KW-0813">Transport</keyword>
<evidence type="ECO:0000313" key="9">
    <source>
        <dbReference type="EMBL" id="GMS79679.1"/>
    </source>
</evidence>
<feature type="compositionally biased region" description="Basic and acidic residues" evidence="8">
    <location>
        <begin position="64"/>
        <end position="73"/>
    </location>
</feature>
<evidence type="ECO:0000256" key="1">
    <source>
        <dbReference type="ARBA" id="ARBA00004141"/>
    </source>
</evidence>
<comment type="subcellular location">
    <subcellularLocation>
        <location evidence="1">Membrane</location>
        <topology evidence="1">Multi-pass membrane protein</topology>
    </subcellularLocation>
</comment>
<evidence type="ECO:0000256" key="6">
    <source>
        <dbReference type="ARBA" id="ARBA00023136"/>
    </source>
</evidence>
<dbReference type="GO" id="GO:0046872">
    <property type="term" value="F:metal ion binding"/>
    <property type="evidence" value="ECO:0007669"/>
    <property type="project" value="UniProtKB-KW"/>
</dbReference>
<dbReference type="AlphaFoldDB" id="A0AAV5SE63"/>
<dbReference type="GO" id="GO:0015293">
    <property type="term" value="F:symporter activity"/>
    <property type="evidence" value="ECO:0007669"/>
    <property type="project" value="UniProtKB-KW"/>
</dbReference>
<dbReference type="InterPro" id="IPR000175">
    <property type="entry name" value="Na/ntran_symport"/>
</dbReference>
<evidence type="ECO:0000256" key="4">
    <source>
        <dbReference type="ARBA" id="ARBA00022847"/>
    </source>
</evidence>
<organism evidence="9 10">
    <name type="scientific">Pristionchus entomophagus</name>
    <dbReference type="NCBI Taxonomy" id="358040"/>
    <lineage>
        <taxon>Eukaryota</taxon>
        <taxon>Metazoa</taxon>
        <taxon>Ecdysozoa</taxon>
        <taxon>Nematoda</taxon>
        <taxon>Chromadorea</taxon>
        <taxon>Rhabditida</taxon>
        <taxon>Rhabditina</taxon>
        <taxon>Diplogasteromorpha</taxon>
        <taxon>Diplogasteroidea</taxon>
        <taxon>Neodiplogasteridae</taxon>
        <taxon>Pristionchus</taxon>
    </lineage>
</organism>
<dbReference type="GO" id="GO:0016020">
    <property type="term" value="C:membrane"/>
    <property type="evidence" value="ECO:0007669"/>
    <property type="project" value="UniProtKB-SubCell"/>
</dbReference>
<sequence length="104" mass="11247">DGLFAMAAPLLTVEPVGNGHGGGAGGRRGGSRSGSKTSLEKTGRTPERMSNEPDDPDEDNQWMPDHDPRDKRGEFASRAQFLLTVIGFAIGNGTFWDFPMSVRR</sequence>
<gene>
    <name evidence="9" type="ORF">PENTCL1PPCAC_1854</name>
</gene>
<protein>
    <submittedName>
        <fullName evidence="9">Uncharacterized protein</fullName>
    </submittedName>
</protein>
<feature type="region of interest" description="Disordered" evidence="8">
    <location>
        <begin position="12"/>
        <end position="73"/>
    </location>
</feature>